<dbReference type="GO" id="GO:0003729">
    <property type="term" value="F:mRNA binding"/>
    <property type="evidence" value="ECO:0007669"/>
    <property type="project" value="InterPro"/>
</dbReference>
<evidence type="ECO:0000256" key="5">
    <source>
        <dbReference type="ARBA" id="ARBA00022801"/>
    </source>
</evidence>
<keyword evidence="6" id="KW-0694">RNA-binding</keyword>
<keyword evidence="4" id="KW-0255">Endonuclease</keyword>
<keyword evidence="2" id="KW-1277">Toxin-antitoxin system</keyword>
<keyword evidence="7" id="KW-0346">Stress response</keyword>
<evidence type="ECO:0000256" key="6">
    <source>
        <dbReference type="ARBA" id="ARBA00022884"/>
    </source>
</evidence>
<dbReference type="InterPro" id="IPR012933">
    <property type="entry name" value="HicA_mRNA_interferase"/>
</dbReference>
<dbReference type="RefSeq" id="WP_181931263.1">
    <property type="nucleotide sequence ID" value="NZ_CP054698.1"/>
</dbReference>
<dbReference type="Gene3D" id="3.30.920.30">
    <property type="entry name" value="Hypothetical protein"/>
    <property type="match status" value="1"/>
</dbReference>
<dbReference type="EMBL" id="CP054698">
    <property type="protein sequence ID" value="QMS88056.1"/>
    <property type="molecule type" value="Genomic_DNA"/>
</dbReference>
<protein>
    <submittedName>
        <fullName evidence="8">Type II toxin-antitoxin system HicA family toxin</fullName>
    </submittedName>
</protein>
<dbReference type="GO" id="GO:0004519">
    <property type="term" value="F:endonuclease activity"/>
    <property type="evidence" value="ECO:0007669"/>
    <property type="project" value="UniProtKB-KW"/>
</dbReference>
<keyword evidence="9" id="KW-1185">Reference proteome</keyword>
<evidence type="ECO:0000313" key="9">
    <source>
        <dbReference type="Proteomes" id="UP000514713"/>
    </source>
</evidence>
<gene>
    <name evidence="8" type="ORF">HUN01_10805</name>
</gene>
<keyword evidence="3" id="KW-0540">Nuclease</keyword>
<comment type="similarity">
    <text evidence="1">Belongs to the HicA mRNA interferase family.</text>
</comment>
<sequence length="73" mass="8048">MPLKPLPYREVKRRLEAAGFGEVSQKGSHVKFAKSTDEGTRTAIVPRHREITIGTLGSILRQAGISVEEFEGL</sequence>
<evidence type="ECO:0000256" key="1">
    <source>
        <dbReference type="ARBA" id="ARBA00006620"/>
    </source>
</evidence>
<evidence type="ECO:0000256" key="2">
    <source>
        <dbReference type="ARBA" id="ARBA00022649"/>
    </source>
</evidence>
<dbReference type="Pfam" id="PF07927">
    <property type="entry name" value="HicA_toxin"/>
    <property type="match status" value="1"/>
</dbReference>
<accession>A0A7D7L9Z4</accession>
<organism evidence="8 9">
    <name type="scientific">Nostoc edaphicum CCNP1411</name>
    <dbReference type="NCBI Taxonomy" id="1472755"/>
    <lineage>
        <taxon>Bacteria</taxon>
        <taxon>Bacillati</taxon>
        <taxon>Cyanobacteriota</taxon>
        <taxon>Cyanophyceae</taxon>
        <taxon>Nostocales</taxon>
        <taxon>Nostocaceae</taxon>
        <taxon>Nostoc</taxon>
    </lineage>
</organism>
<dbReference type="GO" id="GO:0016787">
    <property type="term" value="F:hydrolase activity"/>
    <property type="evidence" value="ECO:0007669"/>
    <property type="project" value="UniProtKB-KW"/>
</dbReference>
<name>A0A7D7L9Z4_9NOSO</name>
<keyword evidence="5" id="KW-0378">Hydrolase</keyword>
<dbReference type="KEGG" id="ned:HUN01_10805"/>
<dbReference type="InterPro" id="IPR038570">
    <property type="entry name" value="HicA_sf"/>
</dbReference>
<dbReference type="Proteomes" id="UP000514713">
    <property type="component" value="Chromosome"/>
</dbReference>
<dbReference type="AlphaFoldDB" id="A0A7D7L9Z4"/>
<evidence type="ECO:0000256" key="4">
    <source>
        <dbReference type="ARBA" id="ARBA00022759"/>
    </source>
</evidence>
<proteinExistence type="inferred from homology"/>
<reference evidence="9" key="1">
    <citation type="submission" date="2020-06" db="EMBL/GenBank/DDBJ databases">
        <title>Nostoc edaphicum CCNP1411 genome.</title>
        <authorList>
            <person name="Fidor A."/>
            <person name="Grabski M."/>
            <person name="Gawor J."/>
            <person name="Gromadka R."/>
            <person name="Wegrzyn G."/>
            <person name="Mazur-Marzec H."/>
        </authorList>
    </citation>
    <scope>NUCLEOTIDE SEQUENCE [LARGE SCALE GENOMIC DNA]</scope>
    <source>
        <strain evidence="9">CCNP1411</strain>
    </source>
</reference>
<evidence type="ECO:0000256" key="7">
    <source>
        <dbReference type="ARBA" id="ARBA00023016"/>
    </source>
</evidence>
<dbReference type="SUPFAM" id="SSF54786">
    <property type="entry name" value="YcfA/nrd intein domain"/>
    <property type="match status" value="1"/>
</dbReference>
<evidence type="ECO:0000313" key="8">
    <source>
        <dbReference type="EMBL" id="QMS88056.1"/>
    </source>
</evidence>
<evidence type="ECO:0000256" key="3">
    <source>
        <dbReference type="ARBA" id="ARBA00022722"/>
    </source>
</evidence>